<accession>A0A1H7BLF4</accession>
<name>A0A1H7BLF4_9FIRM</name>
<evidence type="ECO:0000313" key="3">
    <source>
        <dbReference type="Proteomes" id="UP000199662"/>
    </source>
</evidence>
<organism evidence="2 3">
    <name type="scientific">Propionispira arboris</name>
    <dbReference type="NCBI Taxonomy" id="84035"/>
    <lineage>
        <taxon>Bacteria</taxon>
        <taxon>Bacillati</taxon>
        <taxon>Bacillota</taxon>
        <taxon>Negativicutes</taxon>
        <taxon>Selenomonadales</taxon>
        <taxon>Selenomonadaceae</taxon>
        <taxon>Propionispira</taxon>
    </lineage>
</organism>
<keyword evidence="3" id="KW-1185">Reference proteome</keyword>
<dbReference type="EMBL" id="FNZK01000015">
    <property type="protein sequence ID" value="SEJ74235.1"/>
    <property type="molecule type" value="Genomic_DNA"/>
</dbReference>
<protein>
    <submittedName>
        <fullName evidence="2">Uncharacterized protein</fullName>
    </submittedName>
</protein>
<evidence type="ECO:0000313" key="2">
    <source>
        <dbReference type="EMBL" id="SEJ74235.1"/>
    </source>
</evidence>
<gene>
    <name evidence="2" type="ORF">SAMN05660742_115117</name>
</gene>
<dbReference type="AlphaFoldDB" id="A0A1H7BLF4"/>
<feature type="region of interest" description="Disordered" evidence="1">
    <location>
        <begin position="30"/>
        <end position="97"/>
    </location>
</feature>
<evidence type="ECO:0000256" key="1">
    <source>
        <dbReference type="SAM" id="MobiDB-lite"/>
    </source>
</evidence>
<reference evidence="2 3" key="1">
    <citation type="submission" date="2016-10" db="EMBL/GenBank/DDBJ databases">
        <authorList>
            <person name="de Groot N.N."/>
        </authorList>
    </citation>
    <scope>NUCLEOTIDE SEQUENCE [LARGE SCALE GENOMIC DNA]</scope>
    <source>
        <strain evidence="2 3">DSM 2179</strain>
    </source>
</reference>
<dbReference type="RefSeq" id="WP_019553752.1">
    <property type="nucleotide sequence ID" value="NZ_FNZK01000015.1"/>
</dbReference>
<dbReference type="Proteomes" id="UP000199662">
    <property type="component" value="Unassembled WGS sequence"/>
</dbReference>
<feature type="compositionally biased region" description="Basic and acidic residues" evidence="1">
    <location>
        <begin position="30"/>
        <end position="96"/>
    </location>
</feature>
<proteinExistence type="predicted"/>
<sequence>MNNITKKIMILSMIGIIQTGFGTAVLEASPMHRDNRQDVRFDDRHDGGRDNGDRQVEHDRRMREENERHEREMRRHDHESDREWQERQDRENDRHNNTLNEIAALVLGVVIGHNT</sequence>